<dbReference type="CDD" id="cd00383">
    <property type="entry name" value="trans_reg_C"/>
    <property type="match status" value="1"/>
</dbReference>
<dbReference type="Gene3D" id="3.40.50.300">
    <property type="entry name" value="P-loop containing nucleotide triphosphate hydrolases"/>
    <property type="match status" value="1"/>
</dbReference>
<evidence type="ECO:0000313" key="5">
    <source>
        <dbReference type="Proteomes" id="UP000475582"/>
    </source>
</evidence>
<dbReference type="GO" id="GO:0006355">
    <property type="term" value="P:regulation of DNA-templated transcription"/>
    <property type="evidence" value="ECO:0007669"/>
    <property type="project" value="InterPro"/>
</dbReference>
<dbReference type="PANTHER" id="PTHR47691">
    <property type="entry name" value="REGULATOR-RELATED"/>
    <property type="match status" value="1"/>
</dbReference>
<dbReference type="SMART" id="SM00862">
    <property type="entry name" value="Trans_reg_C"/>
    <property type="match status" value="1"/>
</dbReference>
<dbReference type="InterPro" id="IPR027417">
    <property type="entry name" value="P-loop_NTPase"/>
</dbReference>
<dbReference type="GO" id="GO:0000160">
    <property type="term" value="P:phosphorelay signal transduction system"/>
    <property type="evidence" value="ECO:0007669"/>
    <property type="project" value="InterPro"/>
</dbReference>
<reference evidence="4 5" key="1">
    <citation type="submission" date="2019-11" db="EMBL/GenBank/DDBJ databases">
        <title>Type strains purchased from KCTC, JCM and DSMZ.</title>
        <authorList>
            <person name="Lu H."/>
        </authorList>
    </citation>
    <scope>NUCLEOTIDE SEQUENCE [LARGE SCALE GENOMIC DNA]</scope>
    <source>
        <strain evidence="4 5">KCTC 22382</strain>
    </source>
</reference>
<evidence type="ECO:0000259" key="3">
    <source>
        <dbReference type="PROSITE" id="PS51755"/>
    </source>
</evidence>
<feature type="DNA-binding region" description="OmpR/PhoB-type" evidence="2">
    <location>
        <begin position="3"/>
        <end position="101"/>
    </location>
</feature>
<dbReference type="Gene3D" id="1.10.10.10">
    <property type="entry name" value="Winged helix-like DNA-binding domain superfamily/Winged helix DNA-binding domain"/>
    <property type="match status" value="1"/>
</dbReference>
<dbReference type="PANTHER" id="PTHR47691:SF3">
    <property type="entry name" value="HTH-TYPE TRANSCRIPTIONAL REGULATOR RV0890C-RELATED"/>
    <property type="match status" value="1"/>
</dbReference>
<gene>
    <name evidence="4" type="ORF">GM676_01760</name>
</gene>
<organism evidence="4 5">
    <name type="scientific">Duganella radicis</name>
    <dbReference type="NCBI Taxonomy" id="551988"/>
    <lineage>
        <taxon>Bacteria</taxon>
        <taxon>Pseudomonadati</taxon>
        <taxon>Pseudomonadota</taxon>
        <taxon>Betaproteobacteria</taxon>
        <taxon>Burkholderiales</taxon>
        <taxon>Oxalobacteraceae</taxon>
        <taxon>Telluria group</taxon>
        <taxon>Duganella</taxon>
    </lineage>
</organism>
<dbReference type="SUPFAM" id="SSF52540">
    <property type="entry name" value="P-loop containing nucleoside triphosphate hydrolases"/>
    <property type="match status" value="1"/>
</dbReference>
<dbReference type="GO" id="GO:0003677">
    <property type="term" value="F:DNA binding"/>
    <property type="evidence" value="ECO:0007669"/>
    <property type="project" value="UniProtKB-UniRule"/>
</dbReference>
<dbReference type="SUPFAM" id="SSF48452">
    <property type="entry name" value="TPR-like"/>
    <property type="match status" value="1"/>
</dbReference>
<name>A0A6L6PCQ6_9BURK</name>
<dbReference type="InterPro" id="IPR036388">
    <property type="entry name" value="WH-like_DNA-bd_sf"/>
</dbReference>
<feature type="domain" description="OmpR/PhoB-type" evidence="3">
    <location>
        <begin position="3"/>
        <end position="101"/>
    </location>
</feature>
<proteinExistence type="predicted"/>
<accession>A0A6L6PCQ6</accession>
<dbReference type="InterPro" id="IPR016032">
    <property type="entry name" value="Sig_transdc_resp-reg_C-effctor"/>
</dbReference>
<dbReference type="InterPro" id="IPR001867">
    <property type="entry name" value="OmpR/PhoB-type_DNA-bd"/>
</dbReference>
<sequence>MDSGRFLLGDWVVDVAAHRIERGDTVVVLEPRPMAVLVEFCRHSNEVLTADALLEACWPGQTYSDNPVHKVIAGLRRALQDSASTPRYIETIRKQGYRVIAPIRVLSDQGPRSLNGAWRGKSPFCGLEPFDTEHASVYFGRDAAVKKLHAHLEGQWERGHPLVVLLGPSGSGKTSLVRAGLVPAMLAGSATGSARLRACAVTTMDLGALDETGPWQALARALLDWEVAGTPILSGHSVASLTEVLRGQSDELLRQLQAGLRPQHDAGPPLLVLDRLEGLFQAAAGIDVLAFLNCVERLVRSRLMLVLAVCRNDFYPSLACHRLLMHDKEHGAHMDLAPPDADAITQMIRLPARAANLSYGYDASGLNRLDDRLCADAMQAGDALPLLQYTLQALYLKREPGNELTWAAYDELGGLEGAIGSRAEAILADLPGAQQNALARLLPRLVALSIEDASPTSRSVTGASLTDDNERALVHALVEARLLVADRVAGVIGFRVAHEALLRRWPRVTAWVAQHRVTLAAREELAPWVRRWQEGLRANALLLPRGTLLWQSGSAVAAVPHLFSGEEQDFVARSLARIKSQTRWRWAASAGAVALAVVAGVAAVRNAQLAKTVSARELQSRRLATFMFGELADQLRPVGKLDLLNSIGEQGLKLLSPTDSRDELAVDTLQRAKALVVIGEVNSTRGKNHIETATVALVRAYDLLVSMGKAPGVDPGEYYKTLGASAFWLGQIAYDAGRMDEASKQMARYREASEQWLRAAPGNPQARAELGYALSSLSSIAMKRAAWDEARRGFEASLALKLAVLADHPGDVEALDAIASARTWLGQLAHIQGQPTQALALYDAAHAVQLRLMTERPGESVRLRDLGVLELRRAEALHALGRGADTVQARQAAVLWLEKATVNGVNNVYWQAERLLAESALLLAKVEAGVSVDQRAALLRRQLAAQNNTKQANLQMRQFAIVQVGLADAEWAAARNDWPAAHDGASAALRELGTLMARQPYLWQGRELQAHAGLLLMRGPAGATAAPSVAEQCASTRETLQPAIDSGQAGIVLEAWLAARVCAGGAAVARTELHQLTAGGYRPRSIQFLTQFKQGATP</sequence>
<evidence type="ECO:0000313" key="4">
    <source>
        <dbReference type="EMBL" id="MTV36307.1"/>
    </source>
</evidence>
<keyword evidence="1 2" id="KW-0238">DNA-binding</keyword>
<dbReference type="PROSITE" id="PS51755">
    <property type="entry name" value="OMPR_PHOB"/>
    <property type="match status" value="1"/>
</dbReference>
<dbReference type="Pfam" id="PF20703">
    <property type="entry name" value="nSTAND1"/>
    <property type="match status" value="1"/>
</dbReference>
<dbReference type="Proteomes" id="UP000475582">
    <property type="component" value="Unassembled WGS sequence"/>
</dbReference>
<dbReference type="InterPro" id="IPR049052">
    <property type="entry name" value="nSTAND1"/>
</dbReference>
<dbReference type="OrthoDB" id="1971692at2"/>
<dbReference type="CDD" id="cd00267">
    <property type="entry name" value="ABC_ATPase"/>
    <property type="match status" value="1"/>
</dbReference>
<dbReference type="AlphaFoldDB" id="A0A6L6PCQ6"/>
<dbReference type="EMBL" id="WNKY01000001">
    <property type="protein sequence ID" value="MTV36307.1"/>
    <property type="molecule type" value="Genomic_DNA"/>
</dbReference>
<dbReference type="RefSeq" id="WP_155461648.1">
    <property type="nucleotide sequence ID" value="NZ_WNKY01000001.1"/>
</dbReference>
<dbReference type="SUPFAM" id="SSF46894">
    <property type="entry name" value="C-terminal effector domain of the bipartite response regulators"/>
    <property type="match status" value="1"/>
</dbReference>
<dbReference type="Gene3D" id="1.25.40.10">
    <property type="entry name" value="Tetratricopeptide repeat domain"/>
    <property type="match status" value="1"/>
</dbReference>
<dbReference type="Pfam" id="PF00486">
    <property type="entry name" value="Trans_reg_C"/>
    <property type="match status" value="1"/>
</dbReference>
<evidence type="ECO:0000256" key="1">
    <source>
        <dbReference type="ARBA" id="ARBA00023125"/>
    </source>
</evidence>
<comment type="caution">
    <text evidence="4">The sequence shown here is derived from an EMBL/GenBank/DDBJ whole genome shotgun (WGS) entry which is preliminary data.</text>
</comment>
<protein>
    <submittedName>
        <fullName evidence="4">AAA family ATPase</fullName>
    </submittedName>
</protein>
<evidence type="ECO:0000256" key="2">
    <source>
        <dbReference type="PROSITE-ProRule" id="PRU01091"/>
    </source>
</evidence>
<keyword evidence="5" id="KW-1185">Reference proteome</keyword>
<dbReference type="InterPro" id="IPR011990">
    <property type="entry name" value="TPR-like_helical_dom_sf"/>
</dbReference>